<name>A0ABR5N694_BRECH</name>
<keyword evidence="4" id="KW-0862">Zinc</keyword>
<evidence type="ECO:0000259" key="6">
    <source>
        <dbReference type="Pfam" id="PF14464"/>
    </source>
</evidence>
<dbReference type="Proteomes" id="UP000051063">
    <property type="component" value="Unassembled WGS sequence"/>
</dbReference>
<keyword evidence="3" id="KW-0378">Hydrolase</keyword>
<dbReference type="RefSeq" id="WP_055745221.1">
    <property type="nucleotide sequence ID" value="NZ_LJJB01000010.1"/>
</dbReference>
<dbReference type="CDD" id="cd08070">
    <property type="entry name" value="MPN_like"/>
    <property type="match status" value="1"/>
</dbReference>
<dbReference type="InterPro" id="IPR051929">
    <property type="entry name" value="VirAsm_ModProt"/>
</dbReference>
<protein>
    <submittedName>
        <fullName evidence="7">Peptidase</fullName>
    </submittedName>
</protein>
<sequence length="149" mass="17111">MSPDWLGEPFAFKNNKLSLTRKVHKRLLAEAQEAFPYEYSALLIGRGAAITDHIPMTSPKKDMHTFSWDGAAFLRALAIIREANLQWLGVLHTHPHTPPIPSQSDRNGWHYRSLSYWIVSLASSEPEWRAYQWNEGGFDLRSYTITEEA</sequence>
<dbReference type="SUPFAM" id="SSF102712">
    <property type="entry name" value="JAB1/MPN domain"/>
    <property type="match status" value="1"/>
</dbReference>
<evidence type="ECO:0000313" key="8">
    <source>
        <dbReference type="Proteomes" id="UP000051063"/>
    </source>
</evidence>
<keyword evidence="8" id="KW-1185">Reference proteome</keyword>
<evidence type="ECO:0000256" key="2">
    <source>
        <dbReference type="ARBA" id="ARBA00022723"/>
    </source>
</evidence>
<comment type="caution">
    <text evidence="7">The sequence shown here is derived from an EMBL/GenBank/DDBJ whole genome shotgun (WGS) entry which is preliminary data.</text>
</comment>
<dbReference type="Pfam" id="PF14464">
    <property type="entry name" value="Prok-JAB"/>
    <property type="match status" value="1"/>
</dbReference>
<evidence type="ECO:0000256" key="1">
    <source>
        <dbReference type="ARBA" id="ARBA00022670"/>
    </source>
</evidence>
<accession>A0ABR5N694</accession>
<feature type="domain" description="JAB" evidence="6">
    <location>
        <begin position="21"/>
        <end position="131"/>
    </location>
</feature>
<gene>
    <name evidence="7" type="ORF">AN963_14260</name>
</gene>
<evidence type="ECO:0000256" key="5">
    <source>
        <dbReference type="ARBA" id="ARBA00023049"/>
    </source>
</evidence>
<dbReference type="InterPro" id="IPR028090">
    <property type="entry name" value="JAB_dom_prok"/>
</dbReference>
<evidence type="ECO:0000313" key="7">
    <source>
        <dbReference type="EMBL" id="KQL46145.1"/>
    </source>
</evidence>
<evidence type="ECO:0000256" key="3">
    <source>
        <dbReference type="ARBA" id="ARBA00022801"/>
    </source>
</evidence>
<dbReference type="PANTHER" id="PTHR34858">
    <property type="entry name" value="CYSO-CYSTEINE PEPTIDASE"/>
    <property type="match status" value="1"/>
</dbReference>
<dbReference type="PANTHER" id="PTHR34858:SF1">
    <property type="entry name" value="CYSO-CYSTEINE PEPTIDASE"/>
    <property type="match status" value="1"/>
</dbReference>
<keyword evidence="1" id="KW-0645">Protease</keyword>
<evidence type="ECO:0000256" key="4">
    <source>
        <dbReference type="ARBA" id="ARBA00022833"/>
    </source>
</evidence>
<dbReference type="EMBL" id="LJJB01000010">
    <property type="protein sequence ID" value="KQL46145.1"/>
    <property type="molecule type" value="Genomic_DNA"/>
</dbReference>
<proteinExistence type="predicted"/>
<keyword evidence="5" id="KW-0482">Metalloprotease</keyword>
<reference evidence="7 8" key="1">
    <citation type="submission" date="2015-09" db="EMBL/GenBank/DDBJ databases">
        <title>Genome sequencing project for genomic taxonomy and phylogenomics of Bacillus-like bacteria.</title>
        <authorList>
            <person name="Liu B."/>
            <person name="Wang J."/>
            <person name="Zhu Y."/>
            <person name="Liu G."/>
            <person name="Chen Q."/>
            <person name="Chen Z."/>
            <person name="Lan J."/>
            <person name="Che J."/>
            <person name="Ge C."/>
            <person name="Shi H."/>
            <person name="Pan Z."/>
            <person name="Liu X."/>
        </authorList>
    </citation>
    <scope>NUCLEOTIDE SEQUENCE [LARGE SCALE GENOMIC DNA]</scope>
    <source>
        <strain evidence="7 8">DSM 8552</strain>
    </source>
</reference>
<keyword evidence="2" id="KW-0479">Metal-binding</keyword>
<organism evidence="7 8">
    <name type="scientific">Brevibacillus choshinensis</name>
    <dbReference type="NCBI Taxonomy" id="54911"/>
    <lineage>
        <taxon>Bacteria</taxon>
        <taxon>Bacillati</taxon>
        <taxon>Bacillota</taxon>
        <taxon>Bacilli</taxon>
        <taxon>Bacillales</taxon>
        <taxon>Paenibacillaceae</taxon>
        <taxon>Brevibacillus</taxon>
    </lineage>
</organism>
<dbReference type="Gene3D" id="3.40.140.10">
    <property type="entry name" value="Cytidine Deaminase, domain 2"/>
    <property type="match status" value="1"/>
</dbReference>